<dbReference type="RefSeq" id="WP_148605881.1">
    <property type="nucleotide sequence ID" value="NZ_RXYB01000027.1"/>
</dbReference>
<organism evidence="1 2">
    <name type="scientific">Acetobacterium tundrae</name>
    <dbReference type="NCBI Taxonomy" id="132932"/>
    <lineage>
        <taxon>Bacteria</taxon>
        <taxon>Bacillati</taxon>
        <taxon>Bacillota</taxon>
        <taxon>Clostridia</taxon>
        <taxon>Eubacteriales</taxon>
        <taxon>Eubacteriaceae</taxon>
        <taxon>Acetobacterium</taxon>
    </lineage>
</organism>
<evidence type="ECO:0000313" key="1">
    <source>
        <dbReference type="EMBL" id="MBC3798545.1"/>
    </source>
</evidence>
<comment type="caution">
    <text evidence="1">The sequence shown here is derived from an EMBL/GenBank/DDBJ whole genome shotgun (WGS) entry which is preliminary data.</text>
</comment>
<dbReference type="EMBL" id="WJBB01000034">
    <property type="protein sequence ID" value="MBC3798545.1"/>
    <property type="molecule type" value="Genomic_DNA"/>
</dbReference>
<dbReference type="Proteomes" id="UP000653358">
    <property type="component" value="Unassembled WGS sequence"/>
</dbReference>
<name>A0ABR6WQ11_9FIRM</name>
<sequence>MKKLWKCSEYNYMMEYIGAPDNCPKYGLSRKKMIEASDEKDLDQHLTNEMNQEGATLSDEIIELPKERSDIYLDRSEVAVFQKAEEIRYMIDKMSKAEMVG</sequence>
<accession>A0ABR6WQ11</accession>
<protein>
    <submittedName>
        <fullName evidence="1">Rubredoxin</fullName>
    </submittedName>
</protein>
<evidence type="ECO:0000313" key="2">
    <source>
        <dbReference type="Proteomes" id="UP000653358"/>
    </source>
</evidence>
<keyword evidence="2" id="KW-1185">Reference proteome</keyword>
<gene>
    <name evidence="1" type="ORF">GH807_16095</name>
</gene>
<reference evidence="1 2" key="1">
    <citation type="journal article" date="2020" name="mSystems">
        <title>Defining Genomic and Predicted Metabolic Features of the Acetobacterium Genus.</title>
        <authorList>
            <person name="Ross D.E."/>
            <person name="Marshall C.W."/>
            <person name="Gulliver D."/>
            <person name="May H.D."/>
            <person name="Norman R.S."/>
        </authorList>
    </citation>
    <scope>NUCLEOTIDE SEQUENCE [LARGE SCALE GENOMIC DNA]</scope>
    <source>
        <strain evidence="1 2">DSM 9173</strain>
    </source>
</reference>
<proteinExistence type="predicted"/>